<feature type="signal peptide" evidence="1">
    <location>
        <begin position="1"/>
        <end position="38"/>
    </location>
</feature>
<reference evidence="2" key="1">
    <citation type="submission" date="2024-02" db="EMBL/GenBank/DDBJ databases">
        <title>Tomenella chthoni gen. nov. sp. nov., a member of the family Jonesiaceae isolated from bat guano.</title>
        <authorList>
            <person name="Miller S.L."/>
            <person name="King J."/>
            <person name="Sankaranarayanan K."/>
            <person name="Lawson P.A."/>
        </authorList>
    </citation>
    <scope>NUCLEOTIDE SEQUENCE</scope>
    <source>
        <strain evidence="2">BS-20</strain>
    </source>
</reference>
<dbReference type="SUPFAM" id="SSF49464">
    <property type="entry name" value="Carboxypeptidase regulatory domain-like"/>
    <property type="match status" value="1"/>
</dbReference>
<feature type="chain" id="PRO_5043526252" description="Carboxypeptidase regulatory-like domain-containing protein" evidence="1">
    <location>
        <begin position="39"/>
        <end position="411"/>
    </location>
</feature>
<keyword evidence="1" id="KW-0732">Signal</keyword>
<evidence type="ECO:0000313" key="2">
    <source>
        <dbReference type="EMBL" id="XBH22930.1"/>
    </source>
</evidence>
<evidence type="ECO:0000256" key="1">
    <source>
        <dbReference type="SAM" id="SignalP"/>
    </source>
</evidence>
<name>A0AAU7DZ05_9MICO</name>
<dbReference type="AlphaFoldDB" id="A0AAU7DZ05"/>
<gene>
    <name evidence="2" type="ORF">V5R04_06875</name>
</gene>
<sequence>MKETPVFHCPTLRSVVSVATTLTLVALSMTATSLPATASSSLNASEEIVGRVTLSDTLASGTVEDADGTPVANTIIRVVAYPAVLPEVDTRFEPIELGATTTDDKGRYRLSADYSRVTTNEKLGQDTKSPYINVEIVAEGDEALSIYDTTIWLGSGNDSPTIAADMLVEASSQSLMVDSKSVAAVEQSVAKDAGIPLDLTLQPAESGTVSKGAPVGCYPLLSYKDINTAVGHISSTKVSGFATQTLTFGNSSEVTVGSGFSTSGAIGSFSVSGSRTASTSNTLTFRSHAKYGGELYRTKFDYLKVRCVLGTTGTYYYKVVVDSWAGGTNYTSKAIPAATYCYSYSNGDVQTFANSTSQNISAGATISPVGLSVTSRAGFTTKVTQKVAIKSSSKICGTTGNMSNPGRVVVK</sequence>
<protein>
    <recommendedName>
        <fullName evidence="3">Carboxypeptidase regulatory-like domain-containing protein</fullName>
    </recommendedName>
</protein>
<accession>A0AAU7DZ05</accession>
<proteinExistence type="predicted"/>
<evidence type="ECO:0008006" key="3">
    <source>
        <dbReference type="Google" id="ProtNLM"/>
    </source>
</evidence>
<dbReference type="EMBL" id="CP146203">
    <property type="protein sequence ID" value="XBH22930.1"/>
    <property type="molecule type" value="Genomic_DNA"/>
</dbReference>
<organism evidence="2">
    <name type="scientific">Jonesiaceae bacterium BS-20</name>
    <dbReference type="NCBI Taxonomy" id="3120821"/>
    <lineage>
        <taxon>Bacteria</taxon>
        <taxon>Bacillati</taxon>
        <taxon>Actinomycetota</taxon>
        <taxon>Actinomycetes</taxon>
        <taxon>Micrococcales</taxon>
        <taxon>Jonesiaceae</taxon>
    </lineage>
</organism>
<dbReference type="InterPro" id="IPR008969">
    <property type="entry name" value="CarboxyPept-like_regulatory"/>
</dbReference>